<name>A0A090G8T8_MESPL</name>
<dbReference type="PRINTS" id="PR00080">
    <property type="entry name" value="SDRFAMILY"/>
</dbReference>
<keyword evidence="2" id="KW-0521">NADP</keyword>
<dbReference type="Proteomes" id="UP000046122">
    <property type="component" value="Unassembled WGS sequence"/>
</dbReference>
<proteinExistence type="inferred from homology"/>
<comment type="similarity">
    <text evidence="1 4">Belongs to the short-chain dehydrogenases/reductases (SDR) family.</text>
</comment>
<dbReference type="Pfam" id="PF00106">
    <property type="entry name" value="adh_short"/>
    <property type="match status" value="1"/>
</dbReference>
<dbReference type="Gene3D" id="3.40.50.720">
    <property type="entry name" value="NAD(P)-binding Rossmann-like Domain"/>
    <property type="match status" value="1"/>
</dbReference>
<reference evidence="5 6" key="1">
    <citation type="submission" date="2014-08" db="EMBL/GenBank/DDBJ databases">
        <authorList>
            <person name="Moulin Lionel"/>
        </authorList>
    </citation>
    <scope>NUCLEOTIDE SEQUENCE [LARGE SCALE GENOMIC DNA]</scope>
</reference>
<sequence length="249" mass="25793">MATRKNALVTGANKGIGRETVRRLAALDYKVWLGARDAERGETAAQALRGEGLDVERLALDVASDGSVAAAAKAVAAQTPSLDVLVNNAGIAPGYVDALGADGRYERPPSREDVADMIATYDVNVFGPVRVTQAFLPLLAASPASRIVMVSSYLGSLARASGNSQSPNVMGYGSSKTALNAVTLAFARELAPRGVMVNAAAPGYTATDLNAHRGGRTVQQAAEIIVRLATLEPGGPTGGYFDENGPLPW</sequence>
<dbReference type="AlphaFoldDB" id="A0A090G8T8"/>
<dbReference type="PRINTS" id="PR00081">
    <property type="entry name" value="GDHRDH"/>
</dbReference>
<gene>
    <name evidence="5" type="ORF">MPL3365_20250</name>
</gene>
<organism evidence="5 6">
    <name type="scientific">Mesorhizobium plurifarium</name>
    <dbReference type="NCBI Taxonomy" id="69974"/>
    <lineage>
        <taxon>Bacteria</taxon>
        <taxon>Pseudomonadati</taxon>
        <taxon>Pseudomonadota</taxon>
        <taxon>Alphaproteobacteria</taxon>
        <taxon>Hyphomicrobiales</taxon>
        <taxon>Phyllobacteriaceae</taxon>
        <taxon>Mesorhizobium</taxon>
    </lineage>
</organism>
<dbReference type="InterPro" id="IPR002347">
    <property type="entry name" value="SDR_fam"/>
</dbReference>
<dbReference type="InterPro" id="IPR045313">
    <property type="entry name" value="CBR1-like"/>
</dbReference>
<dbReference type="SUPFAM" id="SSF51735">
    <property type="entry name" value="NAD(P)-binding Rossmann-fold domains"/>
    <property type="match status" value="1"/>
</dbReference>
<evidence type="ECO:0000256" key="1">
    <source>
        <dbReference type="ARBA" id="ARBA00006484"/>
    </source>
</evidence>
<dbReference type="PANTHER" id="PTHR43490:SF99">
    <property type="entry name" value="SHORT-CHAIN DEHYDROGENASE_REDUCTASE"/>
    <property type="match status" value="1"/>
</dbReference>
<accession>A0A090G8T8</accession>
<dbReference type="EMBL" id="CCNE01000012">
    <property type="protein sequence ID" value="CDX54946.1"/>
    <property type="molecule type" value="Genomic_DNA"/>
</dbReference>
<evidence type="ECO:0000256" key="3">
    <source>
        <dbReference type="ARBA" id="ARBA00023002"/>
    </source>
</evidence>
<keyword evidence="3" id="KW-0560">Oxidoreductase</keyword>
<dbReference type="CDD" id="cd05324">
    <property type="entry name" value="carb_red_PTCR-like_SDR_c"/>
    <property type="match status" value="1"/>
</dbReference>
<evidence type="ECO:0000313" key="5">
    <source>
        <dbReference type="EMBL" id="CDX54946.1"/>
    </source>
</evidence>
<evidence type="ECO:0000256" key="2">
    <source>
        <dbReference type="ARBA" id="ARBA00022857"/>
    </source>
</evidence>
<dbReference type="GO" id="GO:0016616">
    <property type="term" value="F:oxidoreductase activity, acting on the CH-OH group of donors, NAD or NADP as acceptor"/>
    <property type="evidence" value="ECO:0007669"/>
    <property type="project" value="InterPro"/>
</dbReference>
<evidence type="ECO:0000256" key="4">
    <source>
        <dbReference type="RuleBase" id="RU000363"/>
    </source>
</evidence>
<dbReference type="PANTHER" id="PTHR43490">
    <property type="entry name" value="(+)-NEOMENTHOL DEHYDROGENASE"/>
    <property type="match status" value="1"/>
</dbReference>
<protein>
    <submittedName>
        <fullName evidence="5">Short chain dehydrogenase</fullName>
    </submittedName>
</protein>
<evidence type="ECO:0000313" key="6">
    <source>
        <dbReference type="Proteomes" id="UP000046122"/>
    </source>
</evidence>
<dbReference type="InterPro" id="IPR036291">
    <property type="entry name" value="NAD(P)-bd_dom_sf"/>
</dbReference>